<name>A0A481ZGM6_9VIRU</name>
<organism evidence="1">
    <name type="scientific">Pithovirus LCPAC406</name>
    <dbReference type="NCBI Taxonomy" id="2506599"/>
    <lineage>
        <taxon>Viruses</taxon>
        <taxon>Pithoviruses</taxon>
    </lineage>
</organism>
<protein>
    <recommendedName>
        <fullName evidence="2">F-box domain-containing protein</fullName>
    </recommendedName>
</protein>
<gene>
    <name evidence="1" type="ORF">LCPAC406_01930</name>
</gene>
<evidence type="ECO:0000313" key="1">
    <source>
        <dbReference type="EMBL" id="QBK93879.1"/>
    </source>
</evidence>
<proteinExistence type="predicted"/>
<reference evidence="1" key="1">
    <citation type="journal article" date="2019" name="MBio">
        <title>Virus Genomes from Deep Sea Sediments Expand the Ocean Megavirome and Support Independent Origins of Viral Gigantism.</title>
        <authorList>
            <person name="Backstrom D."/>
            <person name="Yutin N."/>
            <person name="Jorgensen S.L."/>
            <person name="Dharamshi J."/>
            <person name="Homa F."/>
            <person name="Zaremba-Niedwiedzka K."/>
            <person name="Spang A."/>
            <person name="Wolf Y.I."/>
            <person name="Koonin E.V."/>
            <person name="Ettema T.J."/>
        </authorList>
    </citation>
    <scope>NUCLEOTIDE SEQUENCE</scope>
</reference>
<sequence>MDKIVLKLQRLGLEIEDLNNISPDLIQELFLDLSVVEISKLCRLNTKFNSVCLRESLWNSKVWIDYGIEKKYGDTWRETAKNLSQLNMINLNETWVNRKTYKEIMDESMDTKENSFTHVTNLLQTEFEAAIGVGIMDKFHMSLFNEEELKTYGKSRLGRNLRSGELDKLRLIFTREFHVIVKTLQIYGAYFPNLPGIGLAFASRLRSRPIPRRNRNLRSSHPIVMKFFDINLYIMDFSSEIQ</sequence>
<dbReference type="EMBL" id="MK500606">
    <property type="protein sequence ID" value="QBK93879.1"/>
    <property type="molecule type" value="Genomic_DNA"/>
</dbReference>
<accession>A0A481ZGM6</accession>
<evidence type="ECO:0008006" key="2">
    <source>
        <dbReference type="Google" id="ProtNLM"/>
    </source>
</evidence>